<protein>
    <submittedName>
        <fullName evidence="2">Uncharacterized protein</fullName>
    </submittedName>
</protein>
<accession>A0A7U5YQH8</accession>
<dbReference type="Proteomes" id="UP000251994">
    <property type="component" value="Chromosome"/>
</dbReference>
<name>A0A7U5YQH8_SALER</name>
<evidence type="ECO:0000313" key="2">
    <source>
        <dbReference type="EMBL" id="AXD71519.1"/>
    </source>
</evidence>
<proteinExistence type="predicted"/>
<feature type="region of interest" description="Disordered" evidence="1">
    <location>
        <begin position="61"/>
        <end position="81"/>
    </location>
</feature>
<organism evidence="2 3">
    <name type="scientific">Salmonella enterica</name>
    <name type="common">Salmonella choleraesuis</name>
    <dbReference type="NCBI Taxonomy" id="28901"/>
    <lineage>
        <taxon>Bacteria</taxon>
        <taxon>Pseudomonadati</taxon>
        <taxon>Pseudomonadota</taxon>
        <taxon>Gammaproteobacteria</taxon>
        <taxon>Enterobacterales</taxon>
        <taxon>Enterobacteriaceae</taxon>
        <taxon>Salmonella</taxon>
    </lineage>
</organism>
<dbReference type="RefSeq" id="WP_154807599.1">
    <property type="nucleotide sequence ID" value="NZ_CP030219.1"/>
</dbReference>
<evidence type="ECO:0000256" key="1">
    <source>
        <dbReference type="SAM" id="MobiDB-lite"/>
    </source>
</evidence>
<sequence>MNFKKFLFRNSLNRQISLTPSLKADEEEFAEIIKNPAKISSKMVRKIVLNGLLRLEKEGADPFSNESVPSSPAKPKSKKIY</sequence>
<dbReference type="AlphaFoldDB" id="A0A7U5YQH8"/>
<evidence type="ECO:0000313" key="3">
    <source>
        <dbReference type="Proteomes" id="UP000251994"/>
    </source>
</evidence>
<gene>
    <name evidence="2" type="ORF">CHC34_11475</name>
</gene>
<reference evidence="2 3" key="1">
    <citation type="submission" date="2018-06" db="EMBL/GenBank/DDBJ databases">
        <title>Completed Genome Sequences of 32 Strains from Various Serotypes of Salmonella enterica.</title>
        <authorList>
            <person name="Nash J.H.E."/>
            <person name="Robertson J."/>
            <person name="Bessonov K."/>
        </authorList>
    </citation>
    <scope>NUCLEOTIDE SEQUENCE [LARGE SCALE GENOMIC DNA]</scope>
    <source>
        <strain evidence="2 3">SA20021456</strain>
    </source>
</reference>
<dbReference type="EMBL" id="CP030219">
    <property type="protein sequence ID" value="AXD71519.1"/>
    <property type="molecule type" value="Genomic_DNA"/>
</dbReference>